<dbReference type="PANTHER" id="PTHR13344">
    <property type="entry name" value="NADH-UBIQUINONE OXIDOREDUCTASE"/>
    <property type="match status" value="1"/>
</dbReference>
<reference evidence="10 11" key="1">
    <citation type="submission" date="2023-10" db="EMBL/GenBank/DDBJ databases">
        <authorList>
            <person name="Maclean D."/>
            <person name="Macfadyen A."/>
        </authorList>
    </citation>
    <scope>NUCLEOTIDE SEQUENCE [LARGE SCALE GENOMIC DNA]</scope>
</reference>
<dbReference type="GO" id="GO:0005739">
    <property type="term" value="C:mitochondrion"/>
    <property type="evidence" value="ECO:0007669"/>
    <property type="project" value="UniProtKB-SubCell"/>
</dbReference>
<evidence type="ECO:0000256" key="1">
    <source>
        <dbReference type="ARBA" id="ARBA00003195"/>
    </source>
</evidence>
<keyword evidence="6" id="KW-0677">Repeat</keyword>
<proteinExistence type="inferred from homology"/>
<evidence type="ECO:0000313" key="10">
    <source>
        <dbReference type="EMBL" id="CAK0785430.1"/>
    </source>
</evidence>
<evidence type="ECO:0000256" key="4">
    <source>
        <dbReference type="ARBA" id="ARBA00022448"/>
    </source>
</evidence>
<evidence type="ECO:0000256" key="3">
    <source>
        <dbReference type="ARBA" id="ARBA00010705"/>
    </source>
</evidence>
<keyword evidence="9" id="KW-1015">Disulfide bond</keyword>
<evidence type="ECO:0000256" key="7">
    <source>
        <dbReference type="ARBA" id="ARBA00022982"/>
    </source>
</evidence>
<evidence type="ECO:0000256" key="8">
    <source>
        <dbReference type="ARBA" id="ARBA00023128"/>
    </source>
</evidence>
<keyword evidence="5" id="KW-0679">Respiratory chain</keyword>
<keyword evidence="11" id="KW-1185">Reference proteome</keyword>
<keyword evidence="7" id="KW-0249">Electron transport</keyword>
<organism evidence="10 11">
    <name type="scientific">Coccomyxa viridis</name>
    <dbReference type="NCBI Taxonomy" id="1274662"/>
    <lineage>
        <taxon>Eukaryota</taxon>
        <taxon>Viridiplantae</taxon>
        <taxon>Chlorophyta</taxon>
        <taxon>core chlorophytes</taxon>
        <taxon>Trebouxiophyceae</taxon>
        <taxon>Trebouxiophyceae incertae sedis</taxon>
        <taxon>Coccomyxaceae</taxon>
        <taxon>Coccomyxa</taxon>
    </lineage>
</organism>
<keyword evidence="4" id="KW-0813">Transport</keyword>
<comment type="caution">
    <text evidence="10">The sequence shown here is derived from an EMBL/GenBank/DDBJ whole genome shotgun (WGS) entry which is preliminary data.</text>
</comment>
<evidence type="ECO:0000256" key="5">
    <source>
        <dbReference type="ARBA" id="ARBA00022660"/>
    </source>
</evidence>
<gene>
    <name evidence="10" type="ORF">CVIRNUC_008639</name>
</gene>
<dbReference type="EMBL" id="CAUYUE010000012">
    <property type="protein sequence ID" value="CAK0785430.1"/>
    <property type="molecule type" value="Genomic_DNA"/>
</dbReference>
<comment type="similarity">
    <text evidence="3">Belongs to the complex I NDUFA8 subunit family.</text>
</comment>
<accession>A0AAV1IGU2</accession>
<comment type="function">
    <text evidence="1">Accessory subunit of the mitochondrial membrane respiratory chain NADH dehydrogenase (Complex I), that is believed not to be involved in catalysis. Complex I functions in the transfer of electrons from NADH to the respiratory chain. The immediate electron acceptor for the enzyme is believed to be ubiquinone.</text>
</comment>
<evidence type="ECO:0000256" key="6">
    <source>
        <dbReference type="ARBA" id="ARBA00022737"/>
    </source>
</evidence>
<dbReference type="InterPro" id="IPR016680">
    <property type="entry name" value="NDUFA8"/>
</dbReference>
<protein>
    <recommendedName>
        <fullName evidence="12">CHCH domain-containing protein</fullName>
    </recommendedName>
</protein>
<dbReference type="GO" id="GO:0006120">
    <property type="term" value="P:mitochondrial electron transport, NADH to ubiquinone"/>
    <property type="evidence" value="ECO:0007669"/>
    <property type="project" value="InterPro"/>
</dbReference>
<evidence type="ECO:0000256" key="9">
    <source>
        <dbReference type="ARBA" id="ARBA00023157"/>
    </source>
</evidence>
<evidence type="ECO:0008006" key="12">
    <source>
        <dbReference type="Google" id="ProtNLM"/>
    </source>
</evidence>
<comment type="subcellular location">
    <subcellularLocation>
        <location evidence="2">Mitochondrion</location>
    </subcellularLocation>
</comment>
<keyword evidence="8" id="KW-0496">Mitochondrion</keyword>
<name>A0AAV1IGU2_9CHLO</name>
<dbReference type="PANTHER" id="PTHR13344:SF0">
    <property type="entry name" value="NADH DEHYDROGENASE [UBIQUINONE] 1 ALPHA SUBCOMPLEX SUBUNIT 8"/>
    <property type="match status" value="1"/>
</dbReference>
<evidence type="ECO:0000313" key="11">
    <source>
        <dbReference type="Proteomes" id="UP001314263"/>
    </source>
</evidence>
<evidence type="ECO:0000256" key="2">
    <source>
        <dbReference type="ARBA" id="ARBA00004173"/>
    </source>
</evidence>
<sequence>MSADNDSPPPTSAVLMSISKHLATKCNKQSKDYIECKRRDKNPESCIREGDTVTACAIDTLKEAQQRAPKDFKAFYECMDYYSNKFEKCRKEQKAFEETFPVS</sequence>
<dbReference type="AlphaFoldDB" id="A0AAV1IGU2"/>
<dbReference type="Proteomes" id="UP001314263">
    <property type="component" value="Unassembled WGS sequence"/>
</dbReference>